<evidence type="ECO:0000256" key="3">
    <source>
        <dbReference type="ARBA" id="ARBA00022794"/>
    </source>
</evidence>
<dbReference type="AlphaFoldDB" id="A0AAE1DX02"/>
<dbReference type="InterPro" id="IPR011677">
    <property type="entry name" value="TCTN1-3_dom"/>
</dbReference>
<gene>
    <name evidence="8" type="ORF">RRG08_045476</name>
</gene>
<evidence type="ECO:0000256" key="2">
    <source>
        <dbReference type="ARBA" id="ARBA00022729"/>
    </source>
</evidence>
<keyword evidence="9" id="KW-1185">Reference proteome</keyword>
<organism evidence="8 9">
    <name type="scientific">Elysia crispata</name>
    <name type="common">lettuce slug</name>
    <dbReference type="NCBI Taxonomy" id="231223"/>
    <lineage>
        <taxon>Eukaryota</taxon>
        <taxon>Metazoa</taxon>
        <taxon>Spiralia</taxon>
        <taxon>Lophotrochozoa</taxon>
        <taxon>Mollusca</taxon>
        <taxon>Gastropoda</taxon>
        <taxon>Heterobranchia</taxon>
        <taxon>Euthyneura</taxon>
        <taxon>Panpulmonata</taxon>
        <taxon>Sacoglossa</taxon>
        <taxon>Placobranchoidea</taxon>
        <taxon>Plakobranchidae</taxon>
        <taxon>Elysia</taxon>
    </lineage>
</organism>
<evidence type="ECO:0000256" key="1">
    <source>
        <dbReference type="ARBA" id="ARBA00007633"/>
    </source>
</evidence>
<dbReference type="PANTHER" id="PTHR14611">
    <property type="entry name" value="TECTONIC FAMILY MEMBER"/>
    <property type="match status" value="1"/>
</dbReference>
<keyword evidence="5" id="KW-0812">Transmembrane</keyword>
<evidence type="ECO:0008006" key="10">
    <source>
        <dbReference type="Google" id="ProtNLM"/>
    </source>
</evidence>
<dbReference type="InterPro" id="IPR057724">
    <property type="entry name" value="TCTN1-3_N"/>
</dbReference>
<proteinExistence type="inferred from homology"/>
<evidence type="ECO:0000259" key="7">
    <source>
        <dbReference type="Pfam" id="PF25752"/>
    </source>
</evidence>
<reference evidence="8" key="1">
    <citation type="journal article" date="2023" name="G3 (Bethesda)">
        <title>A reference genome for the long-term kleptoplast-retaining sea slug Elysia crispata morphotype clarki.</title>
        <authorList>
            <person name="Eastman K.E."/>
            <person name="Pendleton A.L."/>
            <person name="Shaikh M.A."/>
            <person name="Suttiyut T."/>
            <person name="Ogas R."/>
            <person name="Tomko P."/>
            <person name="Gavelis G."/>
            <person name="Widhalm J.R."/>
            <person name="Wisecaver J.H."/>
        </authorList>
    </citation>
    <scope>NUCLEOTIDE SEQUENCE</scope>
    <source>
        <strain evidence="8">ECLA1</strain>
    </source>
</reference>
<feature type="domain" description="Tectonic-1-3 N-terminal" evidence="7">
    <location>
        <begin position="402"/>
        <end position="485"/>
    </location>
</feature>
<keyword evidence="5" id="KW-1133">Transmembrane helix</keyword>
<evidence type="ECO:0000259" key="6">
    <source>
        <dbReference type="Pfam" id="PF07773"/>
    </source>
</evidence>
<feature type="transmembrane region" description="Helical" evidence="5">
    <location>
        <begin position="1075"/>
        <end position="1096"/>
    </location>
</feature>
<sequence length="1102" mass="119185">MMLSVQFSRAQDRGVIFIGNSSTDLATEYTYTYTQRNIPQSVPIFAAVFSNGNPSITVAKTEDITISCTPLENGAGFTRLLINDITLLAADDTSSIFFEPLEDGRTVSVQCVAISNSGTCPISTGGAQFCPDTSQSNVVSVKVLPPATVTHCKLARFVINGDSTFAVQLSEPALTDVTVSCTVDAVSTLGMTISSLSLPAGSTGGEVSYNIPSGSAGASAQVTCTALSATGSQYTTATSQVDASTAVFTWRAITLSFEPSNVKVYNTTVTSFLVLSDASVVNVACRAYTESSLQTALQASTPNCQEIDSQSSAETMPWRVESAFFEMKADSGAAADIRYFKPVITSRIQPVSQAVSEVVLTRCCVRDNSVDVRFRGLHATMITVAELAPFVCEQCNTTVEDPKAERILQNPGYVEVAPCPCNLIENDCDFNCCCDEECSANEKARFSECLPGLPGGEPAEAEEYRCSSSAFNLPDWHLVTCVFYENNAYLGMYYMNRARIVETSFTEVVSQEYKGRFSFSKPERLFESPIIAYSHGVSLTTLRGDVAVGPRSSGILALPRPGTGGTCDFFSPVKFLVAEQASCTSSLLPDTCSSLSHFSGRIYAVSSEIGGCSQSFKVTSTLRGNNVVPTDVRYYCATDLSPYLAPTGTALNALPQNQVSQFGSGLVNENCSTPCSSQLCLDYNIGRASTATEALPNLCSWDDGTTAPRIPLLTSGVCSNVVLDVRYKFEWSGSQITRLTASVILGDISNVAQGSGVPLTQRFETEWVHKTNGSVYSLSDNFDSTTEAYHRSGSSGYNDGAPLFSGCAVYNETTGEFQGVATNSERQMAVWRPGVDGLCENARRQSLTFADDTFSSCALQLTVNELDSGCEDLRQTIFNHLNVLMPSGVVGRFGYNNEQDLTMWIPVVREVLNQTEESSVPAVPNGTEPFKTWADSITGVCRVPSAINLNIMYSQTGAVNGYPRHEVVGAYISYSQATWNMDCQGAQAARCDATSGITQNFFLTSSVQYTKVDTTSQNSKTRFHTRCDPYDFASSSSCERFFSNVYREECYWETCWQELAYPVRPSADRGPEYNWRLQALPVFLALVLGILGYVSVAKPGWS</sequence>
<keyword evidence="5" id="KW-0472">Membrane</keyword>
<evidence type="ECO:0000256" key="4">
    <source>
        <dbReference type="ARBA" id="ARBA00023180"/>
    </source>
</evidence>
<name>A0AAE1DX02_9GAST</name>
<feature type="domain" description="Tectonic-1-3" evidence="6">
    <location>
        <begin position="794"/>
        <end position="981"/>
    </location>
</feature>
<keyword evidence="2" id="KW-0732">Signal</keyword>
<keyword evidence="4" id="KW-0325">Glycoprotein</keyword>
<dbReference type="GO" id="GO:0060271">
    <property type="term" value="P:cilium assembly"/>
    <property type="evidence" value="ECO:0007669"/>
    <property type="project" value="TreeGrafter"/>
</dbReference>
<dbReference type="InterPro" id="IPR040354">
    <property type="entry name" value="TCTN1-3"/>
</dbReference>
<evidence type="ECO:0000256" key="5">
    <source>
        <dbReference type="SAM" id="Phobius"/>
    </source>
</evidence>
<comment type="similarity">
    <text evidence="1">Belongs to the tectonic family.</text>
</comment>
<accession>A0AAE1DX02</accession>
<dbReference type="Pfam" id="PF25752">
    <property type="entry name" value="DUF1619_N"/>
    <property type="match status" value="1"/>
</dbReference>
<comment type="caution">
    <text evidence="8">The sequence shown here is derived from an EMBL/GenBank/DDBJ whole genome shotgun (WGS) entry which is preliminary data.</text>
</comment>
<feature type="domain" description="Tectonic-1-3" evidence="6">
    <location>
        <begin position="533"/>
        <end position="768"/>
    </location>
</feature>
<keyword evidence="3" id="KW-0970">Cilium biogenesis/degradation</keyword>
<evidence type="ECO:0000313" key="8">
    <source>
        <dbReference type="EMBL" id="KAK3786089.1"/>
    </source>
</evidence>
<dbReference type="PANTHER" id="PTHR14611:SF6">
    <property type="entry name" value="TECTONIC-2"/>
    <property type="match status" value="1"/>
</dbReference>
<evidence type="ECO:0000313" key="9">
    <source>
        <dbReference type="Proteomes" id="UP001283361"/>
    </source>
</evidence>
<dbReference type="Proteomes" id="UP001283361">
    <property type="component" value="Unassembled WGS sequence"/>
</dbReference>
<protein>
    <recommendedName>
        <fullName evidence="10">Tectonic domain-containing protein</fullName>
    </recommendedName>
</protein>
<dbReference type="Pfam" id="PF07773">
    <property type="entry name" value="TCTN_DUF1619"/>
    <property type="match status" value="2"/>
</dbReference>
<dbReference type="EMBL" id="JAWDGP010002014">
    <property type="protein sequence ID" value="KAK3786089.1"/>
    <property type="molecule type" value="Genomic_DNA"/>
</dbReference>